<dbReference type="InterPro" id="IPR004919">
    <property type="entry name" value="GmrSD_N"/>
</dbReference>
<accession>A0A231GT34</accession>
<gene>
    <name evidence="3" type="ORF">B7C42_08145</name>
</gene>
<feature type="domain" description="GmrSD restriction endonucleases N-terminal" evidence="2">
    <location>
        <begin position="51"/>
        <end position="206"/>
    </location>
</feature>
<protein>
    <recommendedName>
        <fullName evidence="2">GmrSD restriction endonucleases N-terminal domain-containing protein</fullName>
    </recommendedName>
</protein>
<dbReference type="PANTHER" id="PTHR39639:SF1">
    <property type="entry name" value="DUF262 DOMAIN-CONTAINING PROTEIN"/>
    <property type="match status" value="1"/>
</dbReference>
<dbReference type="RefSeq" id="WP_094028434.1">
    <property type="nucleotide sequence ID" value="NZ_NGAF01000066.1"/>
</dbReference>
<feature type="region of interest" description="Disordered" evidence="1">
    <location>
        <begin position="1"/>
        <end position="29"/>
    </location>
</feature>
<organism evidence="3 4">
    <name type="scientific">Nocardia cerradoensis</name>
    <dbReference type="NCBI Taxonomy" id="85688"/>
    <lineage>
        <taxon>Bacteria</taxon>
        <taxon>Bacillati</taxon>
        <taxon>Actinomycetota</taxon>
        <taxon>Actinomycetes</taxon>
        <taxon>Mycobacteriales</taxon>
        <taxon>Nocardiaceae</taxon>
        <taxon>Nocardia</taxon>
    </lineage>
</organism>
<dbReference type="Pfam" id="PF03235">
    <property type="entry name" value="GmrSD_N"/>
    <property type="match status" value="1"/>
</dbReference>
<dbReference type="Proteomes" id="UP000215506">
    <property type="component" value="Unassembled WGS sequence"/>
</dbReference>
<evidence type="ECO:0000259" key="2">
    <source>
        <dbReference type="Pfam" id="PF03235"/>
    </source>
</evidence>
<dbReference type="EMBL" id="NGAF01000066">
    <property type="protein sequence ID" value="OXR39780.1"/>
    <property type="molecule type" value="Genomic_DNA"/>
</dbReference>
<reference evidence="3 4" key="1">
    <citation type="submission" date="2017-07" db="EMBL/GenBank/DDBJ databases">
        <title>First draft Genome Sequence of Nocardia cerradoensis isolated from human infection.</title>
        <authorList>
            <person name="Carrasco G."/>
        </authorList>
    </citation>
    <scope>NUCLEOTIDE SEQUENCE [LARGE SCALE GENOMIC DNA]</scope>
    <source>
        <strain evidence="3 4">CNM20130759</strain>
    </source>
</reference>
<evidence type="ECO:0000313" key="3">
    <source>
        <dbReference type="EMBL" id="OXR39780.1"/>
    </source>
</evidence>
<evidence type="ECO:0000256" key="1">
    <source>
        <dbReference type="SAM" id="MobiDB-lite"/>
    </source>
</evidence>
<dbReference type="AlphaFoldDB" id="A0A231GT34"/>
<name>A0A231GT34_9NOCA</name>
<comment type="caution">
    <text evidence="3">The sequence shown here is derived from an EMBL/GenBank/DDBJ whole genome shotgun (WGS) entry which is preliminary data.</text>
</comment>
<feature type="compositionally biased region" description="Acidic residues" evidence="1">
    <location>
        <begin position="19"/>
        <end position="29"/>
    </location>
</feature>
<sequence>MDDHMPLVDDAPNDPVAEVPDELEDENDEGAALTAEDVQDVLLYTLDWSVESLLDRIGSAFDINPAFQRRDAWAQDRKSQYIESLMLGLPVPQVVLAEDRSVKGRFVVLDGKQRLITMKQFGRPDDKFSTFKLKKLNFLQQLNGKTFEKIKEDPENAGWVESFLSQPVRTIVVRNWQKNEVLYEVFVRLNRGSVPLNPQELRQALYPGPFSTWIDERSRTSAAIHRARRIKGEDFRMRDAEMLLRAVAFRESIESYDGDLRSFLDKTCDAGNKNWDAVQDKYKAHADAIETSIARTEEIFGASDIYFRYNRETGEYVRRFNVAVFDLMCMVLSSSELNSDVLSRFKDEISAGYKELCISNPVFEDSLKSTTKTPRATANRIILFGRLVEEITGVELPVIQRAEKLIADDLDKR</sequence>
<proteinExistence type="predicted"/>
<dbReference type="PANTHER" id="PTHR39639">
    <property type="entry name" value="CHROMOSOME 16, WHOLE GENOME SHOTGUN SEQUENCE"/>
    <property type="match status" value="1"/>
</dbReference>
<evidence type="ECO:0000313" key="4">
    <source>
        <dbReference type="Proteomes" id="UP000215506"/>
    </source>
</evidence>
<keyword evidence="4" id="KW-1185">Reference proteome</keyword>